<organism evidence="2 3">
    <name type="scientific">Clostridium fallax</name>
    <dbReference type="NCBI Taxonomy" id="1533"/>
    <lineage>
        <taxon>Bacteria</taxon>
        <taxon>Bacillati</taxon>
        <taxon>Bacillota</taxon>
        <taxon>Clostridia</taxon>
        <taxon>Eubacteriales</taxon>
        <taxon>Clostridiaceae</taxon>
        <taxon>Clostridium</taxon>
    </lineage>
</organism>
<feature type="transmembrane region" description="Helical" evidence="1">
    <location>
        <begin position="65"/>
        <end position="84"/>
    </location>
</feature>
<keyword evidence="3" id="KW-1185">Reference proteome</keyword>
<evidence type="ECO:0000313" key="3">
    <source>
        <dbReference type="Proteomes" id="UP000184035"/>
    </source>
</evidence>
<dbReference type="STRING" id="1533.SAMN05443638_1428"/>
<feature type="transmembrane region" description="Helical" evidence="1">
    <location>
        <begin position="362"/>
        <end position="381"/>
    </location>
</feature>
<dbReference type="NCBIfam" id="TIGR04370">
    <property type="entry name" value="glyco_rpt_poly"/>
    <property type="match status" value="1"/>
</dbReference>
<name>A0A1M4ZCQ6_9CLOT</name>
<evidence type="ECO:0000256" key="1">
    <source>
        <dbReference type="SAM" id="Phobius"/>
    </source>
</evidence>
<accession>A0A1M4ZCQ6</accession>
<dbReference type="InterPro" id="IPR029468">
    <property type="entry name" value="O-ag_pol_Wzy"/>
</dbReference>
<dbReference type="EMBL" id="FQVM01000042">
    <property type="protein sequence ID" value="SHF15839.1"/>
    <property type="molecule type" value="Genomic_DNA"/>
</dbReference>
<sequence length="412" mass="49298">MDNQFQQLGYIFSKEDLNKSLFISILFMLGLLLSLIFAKKGINNVNNFITKNTVSNKSKYYNRKFIYWLSLFIVSFLWYIYPYFKLGIGALEYGRWFRYSVLFEDVRESLGVINSILRIFTNSYLVLISLFQMYICSIRSKKKTIKSVFIVIFSLYIFFMLFIDIRRRELLIVILMMICFYLKVIKEKVNIITLKKQLRNICLILIVIGSLFFVYQYYKNYFQYGYKNGISQMMELKRNEHKDEYDKYSNEFGLVYLVNLSNSKYLKNFLYGKSYFEAFIRPIPILNKTLWTWFQYDKEDLEADKILKSIYPGMFQMGGGLGYSPSIEAYSNFSYVGCILMGIIIGGLFNIIYKKFLNNKYIVYYCIIFSVMFNFSRTSFLGLTEELFWLFSNYLFYQLIFQLINKKIYSLK</sequence>
<protein>
    <submittedName>
        <fullName evidence="2">Oligosaccharide repeat unit polymerase</fullName>
    </submittedName>
</protein>
<gene>
    <name evidence="2" type="ORF">SAMN05443638_1428</name>
</gene>
<keyword evidence="1" id="KW-0812">Transmembrane</keyword>
<evidence type="ECO:0000313" key="2">
    <source>
        <dbReference type="EMBL" id="SHF15839.1"/>
    </source>
</evidence>
<keyword evidence="1" id="KW-0472">Membrane</keyword>
<proteinExistence type="predicted"/>
<feature type="transmembrane region" description="Helical" evidence="1">
    <location>
        <begin position="169"/>
        <end position="186"/>
    </location>
</feature>
<feature type="transmembrane region" description="Helical" evidence="1">
    <location>
        <begin position="333"/>
        <end position="353"/>
    </location>
</feature>
<feature type="transmembrane region" description="Helical" evidence="1">
    <location>
        <begin position="20"/>
        <end position="38"/>
    </location>
</feature>
<keyword evidence="1" id="KW-1133">Transmembrane helix</keyword>
<dbReference type="Pfam" id="PF14296">
    <property type="entry name" value="O-ag_pol_Wzy"/>
    <property type="match status" value="1"/>
</dbReference>
<feature type="transmembrane region" description="Helical" evidence="1">
    <location>
        <begin position="116"/>
        <end position="135"/>
    </location>
</feature>
<dbReference type="AlphaFoldDB" id="A0A1M4ZCQ6"/>
<feature type="transmembrane region" description="Helical" evidence="1">
    <location>
        <begin position="387"/>
        <end position="404"/>
    </location>
</feature>
<feature type="transmembrane region" description="Helical" evidence="1">
    <location>
        <begin position="147"/>
        <end position="163"/>
    </location>
</feature>
<feature type="transmembrane region" description="Helical" evidence="1">
    <location>
        <begin position="198"/>
        <end position="218"/>
    </location>
</feature>
<dbReference type="Proteomes" id="UP000184035">
    <property type="component" value="Unassembled WGS sequence"/>
</dbReference>
<reference evidence="2 3" key="1">
    <citation type="submission" date="2016-11" db="EMBL/GenBank/DDBJ databases">
        <authorList>
            <person name="Jaros S."/>
            <person name="Januszkiewicz K."/>
            <person name="Wedrychowicz H."/>
        </authorList>
    </citation>
    <scope>NUCLEOTIDE SEQUENCE [LARGE SCALE GENOMIC DNA]</scope>
    <source>
        <strain evidence="2 3">DSM 2631</strain>
    </source>
</reference>